<dbReference type="SUPFAM" id="SSF55282">
    <property type="entry name" value="RL5-like"/>
    <property type="match status" value="1"/>
</dbReference>
<accession>A0A7T0BRL7</accession>
<dbReference type="InterPro" id="IPR031310">
    <property type="entry name" value="Ribosomal_uL5_N"/>
</dbReference>
<comment type="similarity">
    <text evidence="1 5">Belongs to the universal ribosomal protein uL5 family.</text>
</comment>
<gene>
    <name evidence="8" type="primary">rplE</name>
    <name evidence="8" type="ORF">E5P55_00955</name>
</gene>
<dbReference type="InterPro" id="IPR002132">
    <property type="entry name" value="Ribosomal_uL5"/>
</dbReference>
<dbReference type="Proteomes" id="UP000594451">
    <property type="component" value="Chromosome"/>
</dbReference>
<reference evidence="8 9" key="1">
    <citation type="journal article" date="2020" name="Sci. Rep.">
        <title>Morphology, ultrastructure, genomics, and phylogeny of Euplotes vanleeuwenhoeki sp. nov. and its ultra-reduced endosymbiont Candidatus Pinguicoccus supinus sp. nov.</title>
        <authorList>
            <person name="Serra V."/>
            <person name="Gammuto L."/>
            <person name="Nitla V."/>
            <person name="Castelli M."/>
            <person name="Lanzoni O."/>
            <person name="Sassera D."/>
            <person name="Bandi C."/>
            <person name="Sandeep B.V."/>
            <person name="Verni F."/>
            <person name="Modeo L."/>
            <person name="Petroni G."/>
        </authorList>
    </citation>
    <scope>NUCLEOTIDE SEQUENCE [LARGE SCALE GENOMIC DNA]</scope>
    <source>
        <strain evidence="8 9">KKR18_Esm</strain>
    </source>
</reference>
<evidence type="ECO:0000256" key="4">
    <source>
        <dbReference type="ARBA" id="ARBA00035461"/>
    </source>
</evidence>
<dbReference type="Gene3D" id="3.30.1440.10">
    <property type="match status" value="1"/>
</dbReference>
<sequence>MLNLIKIYSDIYNKILPILKIKYKYKSYYNIPNLKKIVINMSFKSNLPKDFILKIKSQLQFIVGQKFYLIKSKKSISNFQLRKNVAIALKTTLRGVFMYNFIQKLIHIALPRIKDFRGFNLKTDSAGNFNFGINDCGIFPEVFFEDNTSVGFNISLVFNKNGLTSISKEPYYLFLDLLKFPVLKLIKK</sequence>
<organism evidence="8 9">
    <name type="scientific">Candidatus Pinguicoccus supinus</name>
    <dbReference type="NCBI Taxonomy" id="2529394"/>
    <lineage>
        <taxon>Bacteria</taxon>
        <taxon>Pseudomonadati</taxon>
        <taxon>Verrucomicrobiota</taxon>
        <taxon>Candidatus Pinguicoccus</taxon>
    </lineage>
</organism>
<proteinExistence type="inferred from homology"/>
<evidence type="ECO:0000256" key="1">
    <source>
        <dbReference type="ARBA" id="ARBA00008553"/>
    </source>
</evidence>
<evidence type="ECO:0000313" key="8">
    <source>
        <dbReference type="EMBL" id="QPJ58519.1"/>
    </source>
</evidence>
<dbReference type="InterPro" id="IPR031309">
    <property type="entry name" value="Ribosomal_uL5_C"/>
</dbReference>
<protein>
    <recommendedName>
        <fullName evidence="4">50S ribosomal protein L5</fullName>
    </recommendedName>
</protein>
<feature type="domain" description="Large ribosomal subunit protein uL5 C-terminal" evidence="7">
    <location>
        <begin position="87"/>
        <end position="164"/>
    </location>
</feature>
<keyword evidence="2 5" id="KW-0689">Ribosomal protein</keyword>
<dbReference type="KEGG" id="psup:E5P55_00955"/>
<evidence type="ECO:0000259" key="6">
    <source>
        <dbReference type="Pfam" id="PF00281"/>
    </source>
</evidence>
<feature type="domain" description="Large ribosomal subunit protein uL5 N-terminal" evidence="6">
    <location>
        <begin position="30"/>
        <end position="82"/>
    </location>
</feature>
<dbReference type="PIRSF" id="PIRSF002161">
    <property type="entry name" value="Ribosomal_L5"/>
    <property type="match status" value="1"/>
</dbReference>
<evidence type="ECO:0000259" key="7">
    <source>
        <dbReference type="Pfam" id="PF00673"/>
    </source>
</evidence>
<evidence type="ECO:0000313" key="9">
    <source>
        <dbReference type="Proteomes" id="UP000594451"/>
    </source>
</evidence>
<dbReference type="EMBL" id="CP039370">
    <property type="protein sequence ID" value="QPJ58519.1"/>
    <property type="molecule type" value="Genomic_DNA"/>
</dbReference>
<keyword evidence="9" id="KW-1185">Reference proteome</keyword>
<dbReference type="GO" id="GO:0003735">
    <property type="term" value="F:structural constituent of ribosome"/>
    <property type="evidence" value="ECO:0007669"/>
    <property type="project" value="InterPro"/>
</dbReference>
<dbReference type="InterPro" id="IPR022803">
    <property type="entry name" value="Ribosomal_uL5_dom_sf"/>
</dbReference>
<evidence type="ECO:0000256" key="3">
    <source>
        <dbReference type="ARBA" id="ARBA00023274"/>
    </source>
</evidence>
<dbReference type="GO" id="GO:0006412">
    <property type="term" value="P:translation"/>
    <property type="evidence" value="ECO:0007669"/>
    <property type="project" value="InterPro"/>
</dbReference>
<dbReference type="Pfam" id="PF00673">
    <property type="entry name" value="Ribosomal_L5_C"/>
    <property type="match status" value="1"/>
</dbReference>
<dbReference type="Pfam" id="PF00281">
    <property type="entry name" value="Ribosomal_L5"/>
    <property type="match status" value="1"/>
</dbReference>
<evidence type="ECO:0000256" key="5">
    <source>
        <dbReference type="RuleBase" id="RU003930"/>
    </source>
</evidence>
<dbReference type="GO" id="GO:1990904">
    <property type="term" value="C:ribonucleoprotein complex"/>
    <property type="evidence" value="ECO:0007669"/>
    <property type="project" value="UniProtKB-KW"/>
</dbReference>
<name>A0A7T0BRL7_9BACT</name>
<dbReference type="PANTHER" id="PTHR11994">
    <property type="entry name" value="60S RIBOSOMAL PROTEIN L11-RELATED"/>
    <property type="match status" value="1"/>
</dbReference>
<keyword evidence="3 5" id="KW-0687">Ribonucleoprotein</keyword>
<dbReference type="AlphaFoldDB" id="A0A7T0BRL7"/>
<evidence type="ECO:0000256" key="2">
    <source>
        <dbReference type="ARBA" id="ARBA00022980"/>
    </source>
</evidence>
<dbReference type="GO" id="GO:0005840">
    <property type="term" value="C:ribosome"/>
    <property type="evidence" value="ECO:0007669"/>
    <property type="project" value="UniProtKB-KW"/>
</dbReference>